<dbReference type="OrthoDB" id="3254880at2759"/>
<dbReference type="Proteomes" id="UP000037035">
    <property type="component" value="Unassembled WGS sequence"/>
</dbReference>
<comment type="caution">
    <text evidence="2">The sequence shown here is derived from an EMBL/GenBank/DDBJ whole genome shotgun (WGS) entry which is preliminary data.</text>
</comment>
<gene>
    <name evidence="2" type="ORF">VP01_3414g1</name>
</gene>
<feature type="compositionally biased region" description="Polar residues" evidence="1">
    <location>
        <begin position="52"/>
        <end position="66"/>
    </location>
</feature>
<evidence type="ECO:0000313" key="2">
    <source>
        <dbReference type="EMBL" id="KNZ52873.1"/>
    </source>
</evidence>
<name>A0A0L6UWI1_9BASI</name>
<feature type="region of interest" description="Disordered" evidence="1">
    <location>
        <begin position="43"/>
        <end position="109"/>
    </location>
</feature>
<accession>A0A0L6UWI1</accession>
<keyword evidence="3" id="KW-1185">Reference proteome</keyword>
<dbReference type="VEuPathDB" id="FungiDB:VP01_3414g1"/>
<evidence type="ECO:0000313" key="3">
    <source>
        <dbReference type="Proteomes" id="UP000037035"/>
    </source>
</evidence>
<dbReference type="EMBL" id="LAVV01008407">
    <property type="protein sequence ID" value="KNZ52873.1"/>
    <property type="molecule type" value="Genomic_DNA"/>
</dbReference>
<reference evidence="2 3" key="1">
    <citation type="submission" date="2015-08" db="EMBL/GenBank/DDBJ databases">
        <title>Next Generation Sequencing and Analysis of the Genome of Puccinia sorghi L Schw, the Causal Agent of Maize Common Rust.</title>
        <authorList>
            <person name="Rochi L."/>
            <person name="Burguener G."/>
            <person name="Darino M."/>
            <person name="Turjanski A."/>
            <person name="Kreff E."/>
            <person name="Dieguez M.J."/>
            <person name="Sacco F."/>
        </authorList>
    </citation>
    <scope>NUCLEOTIDE SEQUENCE [LARGE SCALE GENOMIC DNA]</scope>
    <source>
        <strain evidence="2 3">RO10H11247</strain>
    </source>
</reference>
<organism evidence="2 3">
    <name type="scientific">Puccinia sorghi</name>
    <dbReference type="NCBI Taxonomy" id="27349"/>
    <lineage>
        <taxon>Eukaryota</taxon>
        <taxon>Fungi</taxon>
        <taxon>Dikarya</taxon>
        <taxon>Basidiomycota</taxon>
        <taxon>Pucciniomycotina</taxon>
        <taxon>Pucciniomycetes</taxon>
        <taxon>Pucciniales</taxon>
        <taxon>Pucciniaceae</taxon>
        <taxon>Puccinia</taxon>
    </lineage>
</organism>
<sequence>MVCCKWFHRNIFEGALWAGSQGEPLILKIRLFRIIRKNTSGSSFKAAPITKGNPSNKGKASTSQGLQAAPSRTPKKSSCLTKTKTPTSHKKKPFTPQTPSLKADPFQMNSKNMPESFSTTRDVLYVHIKPLWVLFEQKTVPRPPSMDMVRESHSQFSSSEMIENTASNKGAPSLIPVKKVVTFASLEEGLKKVR</sequence>
<dbReference type="AlphaFoldDB" id="A0A0L6UWI1"/>
<proteinExistence type="predicted"/>
<evidence type="ECO:0000256" key="1">
    <source>
        <dbReference type="SAM" id="MobiDB-lite"/>
    </source>
</evidence>
<protein>
    <submittedName>
        <fullName evidence="2">Uncharacterized protein</fullName>
    </submittedName>
</protein>